<name>A0A9Q8SQT4_9PEZI</name>
<dbReference type="RefSeq" id="XP_049143199.1">
    <property type="nucleotide sequence ID" value="XM_049286056.1"/>
</dbReference>
<proteinExistence type="predicted"/>
<evidence type="ECO:0000313" key="1">
    <source>
        <dbReference type="EMBL" id="UQC81573.1"/>
    </source>
</evidence>
<dbReference type="AlphaFoldDB" id="A0A9Q8SQT4"/>
<gene>
    <name evidence="1" type="ORF">CLUP02_07059</name>
</gene>
<feature type="non-terminal residue" evidence="1">
    <location>
        <position position="1"/>
    </location>
</feature>
<accession>A0A9Q8SQT4</accession>
<sequence length="160" mass="17606">SKAASKDQASHDCDAPHRIFGRVHVNFKGPGPLWRRRGYTQYCETVHKRPRMPRDPGDGNARDPDRRRGCYPLCLGLWLADCAVGMSKDFALSHTRAPGKLAVCQLCSSRKPLKSSFGLFADSELNMLPTSEACPCRPAGRWELVNLEGLGLPASSRGRG</sequence>
<evidence type="ECO:0000313" key="2">
    <source>
        <dbReference type="Proteomes" id="UP000830671"/>
    </source>
</evidence>
<organism evidence="1 2">
    <name type="scientific">Colletotrichum lupini</name>
    <dbReference type="NCBI Taxonomy" id="145971"/>
    <lineage>
        <taxon>Eukaryota</taxon>
        <taxon>Fungi</taxon>
        <taxon>Dikarya</taxon>
        <taxon>Ascomycota</taxon>
        <taxon>Pezizomycotina</taxon>
        <taxon>Sordariomycetes</taxon>
        <taxon>Hypocreomycetidae</taxon>
        <taxon>Glomerellales</taxon>
        <taxon>Glomerellaceae</taxon>
        <taxon>Colletotrichum</taxon>
        <taxon>Colletotrichum acutatum species complex</taxon>
    </lineage>
</organism>
<dbReference type="GeneID" id="73341066"/>
<dbReference type="Proteomes" id="UP000830671">
    <property type="component" value="Chromosome 3"/>
</dbReference>
<keyword evidence="2" id="KW-1185">Reference proteome</keyword>
<reference evidence="1" key="1">
    <citation type="journal article" date="2021" name="Mol. Plant Microbe Interact.">
        <title>Complete Genome Sequence of the Plant-Pathogenic Fungus Colletotrichum lupini.</title>
        <authorList>
            <person name="Baroncelli R."/>
            <person name="Pensec F."/>
            <person name="Da Lio D."/>
            <person name="Boufleur T."/>
            <person name="Vicente I."/>
            <person name="Sarrocco S."/>
            <person name="Picot A."/>
            <person name="Baraldi E."/>
            <person name="Sukno S."/>
            <person name="Thon M."/>
            <person name="Le Floch G."/>
        </authorList>
    </citation>
    <scope>NUCLEOTIDE SEQUENCE</scope>
    <source>
        <strain evidence="1">IMI 504893</strain>
    </source>
</reference>
<protein>
    <submittedName>
        <fullName evidence="1">Uncharacterized protein</fullName>
    </submittedName>
</protein>
<dbReference type="KEGG" id="clup:CLUP02_07059"/>
<dbReference type="EMBL" id="CP019475">
    <property type="protein sequence ID" value="UQC81573.1"/>
    <property type="molecule type" value="Genomic_DNA"/>
</dbReference>